<dbReference type="Gene3D" id="6.10.340.10">
    <property type="match status" value="1"/>
</dbReference>
<keyword evidence="8" id="KW-1185">Reference proteome</keyword>
<comment type="caution">
    <text evidence="7">The sequence shown here is derived from an EMBL/GenBank/DDBJ whole genome shotgun (WGS) entry which is preliminary data.</text>
</comment>
<feature type="transmembrane region" description="Helical" evidence="1">
    <location>
        <begin position="293"/>
        <end position="314"/>
    </location>
</feature>
<dbReference type="RefSeq" id="WP_313874975.1">
    <property type="nucleotide sequence ID" value="NZ_JAVBIK010000001.1"/>
</dbReference>
<dbReference type="CDD" id="cd01949">
    <property type="entry name" value="GGDEF"/>
    <property type="match status" value="1"/>
</dbReference>
<keyword evidence="1" id="KW-1133">Transmembrane helix</keyword>
<dbReference type="Pfam" id="PF00990">
    <property type="entry name" value="GGDEF"/>
    <property type="match status" value="1"/>
</dbReference>
<dbReference type="SUPFAM" id="SSF141868">
    <property type="entry name" value="EAL domain-like"/>
    <property type="match status" value="1"/>
</dbReference>
<name>A0ABU3KP90_9BURK</name>
<dbReference type="SUPFAM" id="SSF55073">
    <property type="entry name" value="Nucleotide cyclase"/>
    <property type="match status" value="1"/>
</dbReference>
<dbReference type="Pfam" id="PF00672">
    <property type="entry name" value="HAMP"/>
    <property type="match status" value="1"/>
</dbReference>
<feature type="domain" description="EAL" evidence="4">
    <location>
        <begin position="789"/>
        <end position="1044"/>
    </location>
</feature>
<dbReference type="InterPro" id="IPR035919">
    <property type="entry name" value="EAL_sf"/>
</dbReference>
<evidence type="ECO:0000313" key="7">
    <source>
        <dbReference type="EMBL" id="MDT7519291.1"/>
    </source>
</evidence>
<dbReference type="InterPro" id="IPR029787">
    <property type="entry name" value="Nucleotide_cyclase"/>
</dbReference>
<evidence type="ECO:0000313" key="8">
    <source>
        <dbReference type="Proteomes" id="UP001321700"/>
    </source>
</evidence>
<dbReference type="PROSITE" id="PS50112">
    <property type="entry name" value="PAS"/>
    <property type="match status" value="1"/>
</dbReference>
<accession>A0ABU3KP90</accession>
<dbReference type="Pfam" id="PF13426">
    <property type="entry name" value="PAS_9"/>
    <property type="match status" value="1"/>
</dbReference>
<dbReference type="InterPro" id="IPR052155">
    <property type="entry name" value="Biofilm_reg_signaling"/>
</dbReference>
<dbReference type="Gene3D" id="3.30.450.20">
    <property type="entry name" value="PAS domain"/>
    <property type="match status" value="1"/>
</dbReference>
<organism evidence="7 8">
    <name type="scientific">Rhodoferax potami</name>
    <dbReference type="NCBI Taxonomy" id="3068338"/>
    <lineage>
        <taxon>Bacteria</taxon>
        <taxon>Pseudomonadati</taxon>
        <taxon>Pseudomonadota</taxon>
        <taxon>Betaproteobacteria</taxon>
        <taxon>Burkholderiales</taxon>
        <taxon>Comamonadaceae</taxon>
        <taxon>Rhodoferax</taxon>
    </lineage>
</organism>
<dbReference type="CDD" id="cd00130">
    <property type="entry name" value="PAS"/>
    <property type="match status" value="1"/>
</dbReference>
<evidence type="ECO:0000259" key="4">
    <source>
        <dbReference type="PROSITE" id="PS50883"/>
    </source>
</evidence>
<dbReference type="PROSITE" id="PS50883">
    <property type="entry name" value="EAL"/>
    <property type="match status" value="1"/>
</dbReference>
<dbReference type="InterPro" id="IPR001610">
    <property type="entry name" value="PAC"/>
</dbReference>
<feature type="transmembrane region" description="Helical" evidence="1">
    <location>
        <begin position="20"/>
        <end position="38"/>
    </location>
</feature>
<dbReference type="Proteomes" id="UP001321700">
    <property type="component" value="Unassembled WGS sequence"/>
</dbReference>
<proteinExistence type="predicted"/>
<evidence type="ECO:0000259" key="5">
    <source>
        <dbReference type="PROSITE" id="PS50885"/>
    </source>
</evidence>
<dbReference type="CDD" id="cd01948">
    <property type="entry name" value="EAL"/>
    <property type="match status" value="1"/>
</dbReference>
<dbReference type="SMART" id="SM00091">
    <property type="entry name" value="PAS"/>
    <property type="match status" value="2"/>
</dbReference>
<dbReference type="NCBIfam" id="TIGR00254">
    <property type="entry name" value="GGDEF"/>
    <property type="match status" value="1"/>
</dbReference>
<feature type="domain" description="HAMP" evidence="5">
    <location>
        <begin position="315"/>
        <end position="368"/>
    </location>
</feature>
<dbReference type="EMBL" id="JAVBIK010000001">
    <property type="protein sequence ID" value="MDT7519291.1"/>
    <property type="molecule type" value="Genomic_DNA"/>
</dbReference>
<dbReference type="PROSITE" id="PS50885">
    <property type="entry name" value="HAMP"/>
    <property type="match status" value="1"/>
</dbReference>
<dbReference type="Gene3D" id="3.30.70.270">
    <property type="match status" value="1"/>
</dbReference>
<feature type="domain" description="PAS" evidence="2">
    <location>
        <begin position="492"/>
        <end position="548"/>
    </location>
</feature>
<dbReference type="PANTHER" id="PTHR44757:SF2">
    <property type="entry name" value="BIOFILM ARCHITECTURE MAINTENANCE PROTEIN MBAA"/>
    <property type="match status" value="1"/>
</dbReference>
<dbReference type="CDD" id="cd06225">
    <property type="entry name" value="HAMP"/>
    <property type="match status" value="1"/>
</dbReference>
<gene>
    <name evidence="7" type="ORF">RAE19_11305</name>
</gene>
<evidence type="ECO:0000259" key="6">
    <source>
        <dbReference type="PROSITE" id="PS50887"/>
    </source>
</evidence>
<dbReference type="PROSITE" id="PS50887">
    <property type="entry name" value="GGDEF"/>
    <property type="match status" value="1"/>
</dbReference>
<reference evidence="7 8" key="1">
    <citation type="submission" date="2023-08" db="EMBL/GenBank/DDBJ databases">
        <title>Rhodoferax potami sp. nov. and Rhodoferax mekongensis sp. nov., isolated from the Mekong River in Thailand.</title>
        <authorList>
            <person name="Kitikhun S."/>
            <person name="Charoenyingcharoen P."/>
            <person name="Siriarchawattana P."/>
            <person name="Likhitrattanapisal S."/>
            <person name="Nilsakha T."/>
            <person name="Chanpet A."/>
            <person name="Rattanawaree P."/>
            <person name="Ingsriswang S."/>
        </authorList>
    </citation>
    <scope>NUCLEOTIDE SEQUENCE [LARGE SCALE GENOMIC DNA]</scope>
    <source>
        <strain evidence="7 8">TBRC 17660</strain>
    </source>
</reference>
<dbReference type="SMART" id="SM00267">
    <property type="entry name" value="GGDEF"/>
    <property type="match status" value="1"/>
</dbReference>
<keyword evidence="1" id="KW-0472">Membrane</keyword>
<dbReference type="SUPFAM" id="SSF55785">
    <property type="entry name" value="PYP-like sensor domain (PAS domain)"/>
    <property type="match status" value="1"/>
</dbReference>
<feature type="domain" description="PAC" evidence="3">
    <location>
        <begin position="560"/>
        <end position="614"/>
    </location>
</feature>
<dbReference type="SMART" id="SM00304">
    <property type="entry name" value="HAMP"/>
    <property type="match status" value="1"/>
</dbReference>
<evidence type="ECO:0000259" key="2">
    <source>
        <dbReference type="PROSITE" id="PS50112"/>
    </source>
</evidence>
<keyword evidence="1" id="KW-0812">Transmembrane</keyword>
<dbReference type="SMART" id="SM00086">
    <property type="entry name" value="PAC"/>
    <property type="match status" value="1"/>
</dbReference>
<dbReference type="SMART" id="SM00052">
    <property type="entry name" value="EAL"/>
    <property type="match status" value="1"/>
</dbReference>
<dbReference type="InterPro" id="IPR043128">
    <property type="entry name" value="Rev_trsase/Diguanyl_cyclase"/>
</dbReference>
<feature type="domain" description="GGDEF" evidence="6">
    <location>
        <begin position="646"/>
        <end position="780"/>
    </location>
</feature>
<dbReference type="InterPro" id="IPR000014">
    <property type="entry name" value="PAS"/>
</dbReference>
<dbReference type="Pfam" id="PF00563">
    <property type="entry name" value="EAL"/>
    <property type="match status" value="1"/>
</dbReference>
<dbReference type="PANTHER" id="PTHR44757">
    <property type="entry name" value="DIGUANYLATE CYCLASE DGCP"/>
    <property type="match status" value="1"/>
</dbReference>
<dbReference type="PROSITE" id="PS50113">
    <property type="entry name" value="PAC"/>
    <property type="match status" value="1"/>
</dbReference>
<dbReference type="InterPro" id="IPR000160">
    <property type="entry name" value="GGDEF_dom"/>
</dbReference>
<dbReference type="InterPro" id="IPR000700">
    <property type="entry name" value="PAS-assoc_C"/>
</dbReference>
<dbReference type="SUPFAM" id="SSF158472">
    <property type="entry name" value="HAMP domain-like"/>
    <property type="match status" value="1"/>
</dbReference>
<protein>
    <submittedName>
        <fullName evidence="7">EAL domain-containing protein</fullName>
    </submittedName>
</protein>
<sequence length="1056" mass="117269">MLSKISHWLGRLSVGRKLTLIYLLDLTAVIYVSGILIHEKYLAIDFARKEIVGANYTEVVRHNVMDTILAAPGNAPAARAHALQAMELAQADYDSQLNTGGPSARLHAMLAATPSAPEHGLLVAQARDLLTVVGNQSNLILDPDLDSYYVMSLTLLRLPELLQVMLDTHNLMRHWDNRVRGFSPNAQLLTVLGRLDAVQQGLESDYEQAWLAGTPELRAALKPGRDALQQSLVEFTRAVRDINTANITPEQIDRLDASSQQALQDLSVSWQTGIAQLELLLTQRVDTLFQRMWIHLGTALLLLGCILSLVYLVASQIAKPLQGLARVAHDVRRNADYTLRAEWHSRDEIGQLFSAFNGMLAQLDRDRLVQQELAASARAAEAQRELVEAFPIPIVVTSVPDHEVLHVNTPARPWLGGRTDDPWRHGLEPGVRGRFFQRLADFDAVDEFEVRWHGGATPSWAVLSARRLNYQGRDAVLTAFTPINKLKVMEQRLELWAKVFEASSEGIIIMDESRKIISVNHAFCRSTGHDIYEALGRDLSFVMQTPQDAVWSELESHNDWQGEVRFCKQNGDTYPAWLMVSSVHKSATSGEVVNYIGISIDITDRKAKEERIRFLAQHDVLTELPNRALCQQRLGEALVSARSSGEKVAVLFIDLDRFKAINDTLGHHIGDGLLRTVARRLSAAVRTDDTVSRLGGDEFVIVLRHVGDLDELHALVNDRLIPSIRQTATVDGHVLSVSCSVGVALFPDDALDQDELMRRADAAMYEAKSAGRDMARFFSPETDQRVLARQTMETQLRQALANDEFSLHYQPRLNARTRKVQGAEALLRWKNPLLGQVPPGEFIHVAEESGLIKPIGAWVLREACRNWMALEAQGVCKGLELSVNLSVAQLADPELVDQLIAVLRDTRMPPAQLELELTESHLMDNPVAAQQKVAALKALGVKVAIDDFGTGYSSLAYLKRFDIDKLKVDQSFVLGMLEDSADAAIVHAVIALGHTLGLKVVAEGVENLPTAQTLTALGCDELQGYCFSRPIPLDEWVSYLRSHALREDRRRPPIAG</sequence>
<dbReference type="InterPro" id="IPR035965">
    <property type="entry name" value="PAS-like_dom_sf"/>
</dbReference>
<dbReference type="NCBIfam" id="TIGR00229">
    <property type="entry name" value="sensory_box"/>
    <property type="match status" value="1"/>
</dbReference>
<evidence type="ECO:0000259" key="3">
    <source>
        <dbReference type="PROSITE" id="PS50113"/>
    </source>
</evidence>
<dbReference type="InterPro" id="IPR001633">
    <property type="entry name" value="EAL_dom"/>
</dbReference>
<evidence type="ECO:0000256" key="1">
    <source>
        <dbReference type="SAM" id="Phobius"/>
    </source>
</evidence>
<dbReference type="Gene3D" id="3.20.20.450">
    <property type="entry name" value="EAL domain"/>
    <property type="match status" value="1"/>
</dbReference>
<dbReference type="InterPro" id="IPR003660">
    <property type="entry name" value="HAMP_dom"/>
</dbReference>